<dbReference type="OrthoDB" id="4174719at2"/>
<protein>
    <recommendedName>
        <fullName evidence="1">peptide-methionine (S)-S-oxide reductase</fullName>
        <ecNumber evidence="1">1.8.4.11</ecNumber>
    </recommendedName>
</protein>
<reference evidence="6 7" key="1">
    <citation type="submission" date="2017-06" db="EMBL/GenBank/DDBJ databases">
        <authorList>
            <person name="Kim H.J."/>
            <person name="Triplett B.A."/>
        </authorList>
    </citation>
    <scope>NUCLEOTIDE SEQUENCE [LARGE SCALE GENOMIC DNA]</scope>
    <source>
        <strain evidence="6 7">DSM 19307</strain>
    </source>
</reference>
<dbReference type="EC" id="1.8.4.11" evidence="1"/>
<comment type="catalytic activity">
    <reaction evidence="3">
        <text>L-methionyl-[protein] + [thioredoxin]-disulfide + H2O = L-methionyl-(S)-S-oxide-[protein] + [thioredoxin]-dithiol</text>
        <dbReference type="Rhea" id="RHEA:14217"/>
        <dbReference type="Rhea" id="RHEA-COMP:10698"/>
        <dbReference type="Rhea" id="RHEA-COMP:10700"/>
        <dbReference type="Rhea" id="RHEA-COMP:12313"/>
        <dbReference type="Rhea" id="RHEA-COMP:12315"/>
        <dbReference type="ChEBI" id="CHEBI:15377"/>
        <dbReference type="ChEBI" id="CHEBI:16044"/>
        <dbReference type="ChEBI" id="CHEBI:29950"/>
        <dbReference type="ChEBI" id="CHEBI:44120"/>
        <dbReference type="ChEBI" id="CHEBI:50058"/>
        <dbReference type="EC" id="1.8.4.11"/>
    </reaction>
</comment>
<keyword evidence="2" id="KW-0560">Oxidoreductase</keyword>
<organism evidence="6 7">
    <name type="scientific">Ekhidna lutea</name>
    <dbReference type="NCBI Taxonomy" id="447679"/>
    <lineage>
        <taxon>Bacteria</taxon>
        <taxon>Pseudomonadati</taxon>
        <taxon>Bacteroidota</taxon>
        <taxon>Cytophagia</taxon>
        <taxon>Cytophagales</taxon>
        <taxon>Reichenbachiellaceae</taxon>
        <taxon>Ekhidna</taxon>
    </lineage>
</organism>
<evidence type="ECO:0000256" key="1">
    <source>
        <dbReference type="ARBA" id="ARBA00012502"/>
    </source>
</evidence>
<dbReference type="Gene3D" id="3.30.1060.10">
    <property type="entry name" value="Peptide methionine sulphoxide reductase MsrA"/>
    <property type="match status" value="1"/>
</dbReference>
<dbReference type="InterPro" id="IPR036509">
    <property type="entry name" value="Met_Sox_Rdtase_MsrA_sf"/>
</dbReference>
<name>A0A239K768_EKHLU</name>
<comment type="catalytic activity">
    <reaction evidence="4">
        <text>[thioredoxin]-disulfide + L-methionine + H2O = L-methionine (S)-S-oxide + [thioredoxin]-dithiol</text>
        <dbReference type="Rhea" id="RHEA:19993"/>
        <dbReference type="Rhea" id="RHEA-COMP:10698"/>
        <dbReference type="Rhea" id="RHEA-COMP:10700"/>
        <dbReference type="ChEBI" id="CHEBI:15377"/>
        <dbReference type="ChEBI" id="CHEBI:29950"/>
        <dbReference type="ChEBI" id="CHEBI:50058"/>
        <dbReference type="ChEBI" id="CHEBI:57844"/>
        <dbReference type="ChEBI" id="CHEBI:58772"/>
        <dbReference type="EC" id="1.8.4.11"/>
    </reaction>
</comment>
<evidence type="ECO:0000313" key="6">
    <source>
        <dbReference type="EMBL" id="SNT13459.1"/>
    </source>
</evidence>
<evidence type="ECO:0000256" key="2">
    <source>
        <dbReference type="ARBA" id="ARBA00023002"/>
    </source>
</evidence>
<proteinExistence type="predicted"/>
<sequence length="161" mass="18501">MDIEKIGFGGGCHWCTEGVFSIIKGVTNIDQGWIASKPPNDQHSEAVLLLFNPSIIQQEDLISIHLQTHACTSGHSMREKYRSAIYTFNQAQALMARQSIDQLQVGFNEKIITEILPFYSFKPSQKKYQNYYQKNPKRPFCETYISPKVLMLLKEFNHLTV</sequence>
<keyword evidence="7" id="KW-1185">Reference proteome</keyword>
<dbReference type="SUPFAM" id="SSF55068">
    <property type="entry name" value="Peptide methionine sulfoxide reductase"/>
    <property type="match status" value="1"/>
</dbReference>
<feature type="domain" description="Peptide methionine sulphoxide reductase MsrA" evidence="5">
    <location>
        <begin position="6"/>
        <end position="141"/>
    </location>
</feature>
<evidence type="ECO:0000256" key="4">
    <source>
        <dbReference type="ARBA" id="ARBA00048782"/>
    </source>
</evidence>
<evidence type="ECO:0000259" key="5">
    <source>
        <dbReference type="Pfam" id="PF01625"/>
    </source>
</evidence>
<dbReference type="EMBL" id="FZPD01000004">
    <property type="protein sequence ID" value="SNT13459.1"/>
    <property type="molecule type" value="Genomic_DNA"/>
</dbReference>
<accession>A0A239K768</accession>
<dbReference type="PANTHER" id="PTHR43774:SF1">
    <property type="entry name" value="PEPTIDE METHIONINE SULFOXIDE REDUCTASE MSRA 2"/>
    <property type="match status" value="1"/>
</dbReference>
<gene>
    <name evidence="6" type="ORF">SAMN05421640_2440</name>
</gene>
<dbReference type="GO" id="GO:0008113">
    <property type="term" value="F:peptide-methionine (S)-S-oxide reductase activity"/>
    <property type="evidence" value="ECO:0007669"/>
    <property type="project" value="UniProtKB-EC"/>
</dbReference>
<dbReference type="AlphaFoldDB" id="A0A239K768"/>
<evidence type="ECO:0000313" key="7">
    <source>
        <dbReference type="Proteomes" id="UP000198393"/>
    </source>
</evidence>
<dbReference type="RefSeq" id="WP_089357152.1">
    <property type="nucleotide sequence ID" value="NZ_FZPD01000004.1"/>
</dbReference>
<dbReference type="Proteomes" id="UP000198393">
    <property type="component" value="Unassembled WGS sequence"/>
</dbReference>
<dbReference type="PANTHER" id="PTHR43774">
    <property type="entry name" value="PEPTIDE METHIONINE SULFOXIDE REDUCTASE"/>
    <property type="match status" value="1"/>
</dbReference>
<evidence type="ECO:0000256" key="3">
    <source>
        <dbReference type="ARBA" id="ARBA00047806"/>
    </source>
</evidence>
<dbReference type="InterPro" id="IPR002569">
    <property type="entry name" value="Met_Sox_Rdtase_MsrA_dom"/>
</dbReference>
<dbReference type="Pfam" id="PF01625">
    <property type="entry name" value="PMSR"/>
    <property type="match status" value="1"/>
</dbReference>